<organism evidence="1 2">
    <name type="scientific">Rhizobium sullae</name>
    <name type="common">Rhizobium hedysari</name>
    <dbReference type="NCBI Taxonomy" id="50338"/>
    <lineage>
        <taxon>Bacteria</taxon>
        <taxon>Pseudomonadati</taxon>
        <taxon>Pseudomonadota</taxon>
        <taxon>Alphaproteobacteria</taxon>
        <taxon>Hyphomicrobiales</taxon>
        <taxon>Rhizobiaceae</taxon>
        <taxon>Rhizobium/Agrobacterium group</taxon>
        <taxon>Rhizobium</taxon>
    </lineage>
</organism>
<dbReference type="AlphaFoldDB" id="A0A4R3PW99"/>
<comment type="caution">
    <text evidence="1">The sequence shown here is derived from an EMBL/GenBank/DDBJ whole genome shotgun (WGS) entry which is preliminary data.</text>
</comment>
<evidence type="ECO:0000313" key="2">
    <source>
        <dbReference type="Proteomes" id="UP000294576"/>
    </source>
</evidence>
<proteinExistence type="predicted"/>
<gene>
    <name evidence="1" type="ORF">EV132_11817</name>
</gene>
<reference evidence="1 2" key="1">
    <citation type="submission" date="2019-03" db="EMBL/GenBank/DDBJ databases">
        <title>Genomic Encyclopedia of Type Strains, Phase IV (KMG-V): Genome sequencing to study the core and pangenomes of soil and plant-associated prokaryotes.</title>
        <authorList>
            <person name="Whitman W."/>
        </authorList>
    </citation>
    <scope>NUCLEOTIDE SEQUENCE [LARGE SCALE GENOMIC DNA]</scope>
    <source>
        <strain evidence="1 2">Hc14</strain>
    </source>
</reference>
<name>A0A4R3PW99_RHISU</name>
<evidence type="ECO:0000313" key="1">
    <source>
        <dbReference type="EMBL" id="TCU11147.1"/>
    </source>
</evidence>
<accession>A0A4R3PW99</accession>
<sequence>MSDGEYDEVRDLLRNSTSRLLQEDGVAASVFVVFCAEWFRREATSLFLRWDQLNSEALDAIPHGTRRRLAAIGLKFWRRELLRSDGAREFLLTLALEGGISAHVIAQGGSSWLSDYLRTVMRFALSDAAAEHVRGYAHDMSWMVRVSFRQEGFIDLRCERIMKLVEWRRAADAAPVGIDPVSYLDAQNPDWRNSLPIHVPPDNEKIARRLLGGLLSEKAGSVVASGITVERYLSYDGQRWVPAALLNAEGEIPAAKLPGLSTFGRWKASPSGELANFLPSQIALFEPPTDDEPTWRVRPVTPLGKLLVGLDLDRSISVNLTCGSEAVPFAWPGGSGSRSPIMSFLPENAAEDGEPKKLRLVKTGSASLPSSKVCVLARAGWMAVPGEGSPTGRQWPASGKRIVHEVMGTTYFMKPRAGSDERYRVEAGKNERQESLEISGSGSSSIETMDDLEIMVGPVSFGIHGAGSIRPARPEELRVRKTGENWGELTDRRIVTPGVYEISWRDPVADIQLEKRKIAIVPAGARRPQARDNNDVAS</sequence>
<dbReference type="InterPro" id="IPR047879">
    <property type="entry name" value="YjiT"/>
</dbReference>
<dbReference type="Proteomes" id="UP000294576">
    <property type="component" value="Unassembled WGS sequence"/>
</dbReference>
<dbReference type="EMBL" id="SMBH01000018">
    <property type="protein sequence ID" value="TCU11147.1"/>
    <property type="molecule type" value="Genomic_DNA"/>
</dbReference>
<protein>
    <submittedName>
        <fullName evidence="1">Uncharacterized protein</fullName>
    </submittedName>
</protein>
<dbReference type="NCBIfam" id="NF038336">
    <property type="entry name" value="YjiT_fam"/>
    <property type="match status" value="1"/>
</dbReference>